<reference evidence="2 3" key="1">
    <citation type="submission" date="2017-12" db="EMBL/GenBank/DDBJ databases">
        <title>Comparative genomics of Botrytis spp.</title>
        <authorList>
            <person name="Valero-Jimenez C.A."/>
            <person name="Tapia P."/>
            <person name="Veloso J."/>
            <person name="Silva-Moreno E."/>
            <person name="Staats M."/>
            <person name="Valdes J.H."/>
            <person name="Van Kan J.A.L."/>
        </authorList>
    </citation>
    <scope>NUCLEOTIDE SEQUENCE [LARGE SCALE GENOMIC DNA]</scope>
    <source>
        <strain evidence="2 3">MUCL435</strain>
    </source>
</reference>
<organism evidence="2 3">
    <name type="scientific">Botrytis galanthina</name>
    <dbReference type="NCBI Taxonomy" id="278940"/>
    <lineage>
        <taxon>Eukaryota</taxon>
        <taxon>Fungi</taxon>
        <taxon>Dikarya</taxon>
        <taxon>Ascomycota</taxon>
        <taxon>Pezizomycotina</taxon>
        <taxon>Leotiomycetes</taxon>
        <taxon>Helotiales</taxon>
        <taxon>Sclerotiniaceae</taxon>
        <taxon>Botrytis</taxon>
    </lineage>
</organism>
<dbReference type="AlphaFoldDB" id="A0A4S8QHT7"/>
<name>A0A4S8QHT7_9HELO</name>
<accession>A0A4S8QHT7</accession>
<evidence type="ECO:0000313" key="3">
    <source>
        <dbReference type="Proteomes" id="UP000308671"/>
    </source>
</evidence>
<dbReference type="EMBL" id="PQXL01000749">
    <property type="protein sequence ID" value="THV44040.1"/>
    <property type="molecule type" value="Genomic_DNA"/>
</dbReference>
<keyword evidence="3" id="KW-1185">Reference proteome</keyword>
<dbReference type="OrthoDB" id="10449517at2759"/>
<feature type="compositionally biased region" description="Basic and acidic residues" evidence="1">
    <location>
        <begin position="18"/>
        <end position="29"/>
    </location>
</feature>
<feature type="region of interest" description="Disordered" evidence="1">
    <location>
        <begin position="1"/>
        <end position="38"/>
    </location>
</feature>
<evidence type="ECO:0000256" key="1">
    <source>
        <dbReference type="SAM" id="MobiDB-lite"/>
    </source>
</evidence>
<protein>
    <submittedName>
        <fullName evidence="2">Uncharacterized protein</fullName>
    </submittedName>
</protein>
<comment type="caution">
    <text evidence="2">The sequence shown here is derived from an EMBL/GenBank/DDBJ whole genome shotgun (WGS) entry which is preliminary data.</text>
</comment>
<proteinExistence type="predicted"/>
<sequence>MNGHVPDFGLVSPVQGKMAEKTRTNRDSGPETGDSDLCMNPVFGNLDVGTGSGGVNQPVFQRLYDSIEAFDTDDVLIVMEIRNHEDEKVSERKIFMVSEYCLEAKDETEAEKNGNWLQP</sequence>
<gene>
    <name evidence="2" type="ORF">BGAL_0754g00010</name>
</gene>
<dbReference type="Proteomes" id="UP000308671">
    <property type="component" value="Unassembled WGS sequence"/>
</dbReference>
<evidence type="ECO:0000313" key="2">
    <source>
        <dbReference type="EMBL" id="THV44040.1"/>
    </source>
</evidence>